<dbReference type="Gene3D" id="3.40.50.150">
    <property type="entry name" value="Vaccinia Virus protein VP39"/>
    <property type="match status" value="1"/>
</dbReference>
<dbReference type="PANTHER" id="PTHR43861">
    <property type="entry name" value="TRANS-ACONITATE 2-METHYLTRANSFERASE-RELATED"/>
    <property type="match status" value="1"/>
</dbReference>
<accession>A0AAE0M325</accession>
<dbReference type="PANTHER" id="PTHR43861:SF1">
    <property type="entry name" value="TRANS-ACONITATE 2-METHYLTRANSFERASE"/>
    <property type="match status" value="1"/>
</dbReference>
<proteinExistence type="predicted"/>
<sequence>MAQNIYDTPEFFTNYSNLLRSQKGLDGAPEWPRLQTFLPGSLQGSRVLDLGCGFGWYTRWFHEHGAASVHGLDVSQNMLDRAREMTDPETYKGITYLRADLDSKDIPLLTDAGDGSVDMVFSSLALHYLVNLQELLAQAYRVLKPGGTFVFSVEHPIVTAPRVMGMIDVQIKDPRQAAGEGESEVLQRKIWPLWDYQVEGLRETNWLGADGVHKQHRTVTTYINLLLGAGFALTGFDEWCPREGELDGRPEWVNLREKEMVKPTFLLVRATKSKGAV</sequence>
<protein>
    <submittedName>
        <fullName evidence="2">S-adenosyl-L-methionine-dependent methyltransferase</fullName>
    </submittedName>
</protein>
<evidence type="ECO:0000313" key="2">
    <source>
        <dbReference type="EMBL" id="KAK3317357.1"/>
    </source>
</evidence>
<dbReference type="InterPro" id="IPR013216">
    <property type="entry name" value="Methyltransf_11"/>
</dbReference>
<dbReference type="EMBL" id="JAUEPO010000007">
    <property type="protein sequence ID" value="KAK3317357.1"/>
    <property type="molecule type" value="Genomic_DNA"/>
</dbReference>
<keyword evidence="2" id="KW-0808">Transferase</keyword>
<keyword evidence="2" id="KW-0489">Methyltransferase</keyword>
<dbReference type="InterPro" id="IPR029063">
    <property type="entry name" value="SAM-dependent_MTases_sf"/>
</dbReference>
<gene>
    <name evidence="2" type="ORF">B0T19DRAFT_469005</name>
</gene>
<name>A0AAE0M325_9PEZI</name>
<evidence type="ECO:0000313" key="3">
    <source>
        <dbReference type="Proteomes" id="UP001286456"/>
    </source>
</evidence>
<keyword evidence="3" id="KW-1185">Reference proteome</keyword>
<dbReference type="AlphaFoldDB" id="A0AAE0M325"/>
<dbReference type="GO" id="GO:0008757">
    <property type="term" value="F:S-adenosylmethionine-dependent methyltransferase activity"/>
    <property type="evidence" value="ECO:0007669"/>
    <property type="project" value="InterPro"/>
</dbReference>
<reference evidence="2" key="1">
    <citation type="journal article" date="2023" name="Mol. Phylogenet. Evol.">
        <title>Genome-scale phylogeny and comparative genomics of the fungal order Sordariales.</title>
        <authorList>
            <person name="Hensen N."/>
            <person name="Bonometti L."/>
            <person name="Westerberg I."/>
            <person name="Brannstrom I.O."/>
            <person name="Guillou S."/>
            <person name="Cros-Aarteil S."/>
            <person name="Calhoun S."/>
            <person name="Haridas S."/>
            <person name="Kuo A."/>
            <person name="Mondo S."/>
            <person name="Pangilinan J."/>
            <person name="Riley R."/>
            <person name="LaButti K."/>
            <person name="Andreopoulos B."/>
            <person name="Lipzen A."/>
            <person name="Chen C."/>
            <person name="Yan M."/>
            <person name="Daum C."/>
            <person name="Ng V."/>
            <person name="Clum A."/>
            <person name="Steindorff A."/>
            <person name="Ohm R.A."/>
            <person name="Martin F."/>
            <person name="Silar P."/>
            <person name="Natvig D.O."/>
            <person name="Lalanne C."/>
            <person name="Gautier V."/>
            <person name="Ament-Velasquez S.L."/>
            <person name="Kruys A."/>
            <person name="Hutchinson M.I."/>
            <person name="Powell A.J."/>
            <person name="Barry K."/>
            <person name="Miller A.N."/>
            <person name="Grigoriev I.V."/>
            <person name="Debuchy R."/>
            <person name="Gladieux P."/>
            <person name="Hiltunen Thoren M."/>
            <person name="Johannesson H."/>
        </authorList>
    </citation>
    <scope>NUCLEOTIDE SEQUENCE</scope>
    <source>
        <strain evidence="2">SMH4131-1</strain>
    </source>
</reference>
<organism evidence="2 3">
    <name type="scientific">Cercophora scortea</name>
    <dbReference type="NCBI Taxonomy" id="314031"/>
    <lineage>
        <taxon>Eukaryota</taxon>
        <taxon>Fungi</taxon>
        <taxon>Dikarya</taxon>
        <taxon>Ascomycota</taxon>
        <taxon>Pezizomycotina</taxon>
        <taxon>Sordariomycetes</taxon>
        <taxon>Sordariomycetidae</taxon>
        <taxon>Sordariales</taxon>
        <taxon>Lasiosphaeriaceae</taxon>
        <taxon>Cercophora</taxon>
    </lineage>
</organism>
<reference evidence="2" key="2">
    <citation type="submission" date="2023-06" db="EMBL/GenBank/DDBJ databases">
        <authorList>
            <consortium name="Lawrence Berkeley National Laboratory"/>
            <person name="Haridas S."/>
            <person name="Hensen N."/>
            <person name="Bonometti L."/>
            <person name="Westerberg I."/>
            <person name="Brannstrom I.O."/>
            <person name="Guillou S."/>
            <person name="Cros-Aarteil S."/>
            <person name="Calhoun S."/>
            <person name="Kuo A."/>
            <person name="Mondo S."/>
            <person name="Pangilinan J."/>
            <person name="Riley R."/>
            <person name="Labutti K."/>
            <person name="Andreopoulos B."/>
            <person name="Lipzen A."/>
            <person name="Chen C."/>
            <person name="Yanf M."/>
            <person name="Daum C."/>
            <person name="Ng V."/>
            <person name="Clum A."/>
            <person name="Steindorff A."/>
            <person name="Ohm R."/>
            <person name="Martin F."/>
            <person name="Silar P."/>
            <person name="Natvig D."/>
            <person name="Lalanne C."/>
            <person name="Gautier V."/>
            <person name="Ament-Velasquez S.L."/>
            <person name="Kruys A."/>
            <person name="Hutchinson M.I."/>
            <person name="Powell A.J."/>
            <person name="Barry K."/>
            <person name="Miller A.N."/>
            <person name="Grigoriev I.V."/>
            <person name="Debuchy R."/>
            <person name="Gladieux P."/>
            <person name="Thoren M.H."/>
            <person name="Johannesson H."/>
        </authorList>
    </citation>
    <scope>NUCLEOTIDE SEQUENCE</scope>
    <source>
        <strain evidence="2">SMH4131-1</strain>
    </source>
</reference>
<dbReference type="Proteomes" id="UP001286456">
    <property type="component" value="Unassembled WGS sequence"/>
</dbReference>
<dbReference type="CDD" id="cd02440">
    <property type="entry name" value="AdoMet_MTases"/>
    <property type="match status" value="1"/>
</dbReference>
<dbReference type="GO" id="GO:0032259">
    <property type="term" value="P:methylation"/>
    <property type="evidence" value="ECO:0007669"/>
    <property type="project" value="UniProtKB-KW"/>
</dbReference>
<feature type="domain" description="Methyltransferase type 11" evidence="1">
    <location>
        <begin position="48"/>
        <end position="151"/>
    </location>
</feature>
<comment type="caution">
    <text evidence="2">The sequence shown here is derived from an EMBL/GenBank/DDBJ whole genome shotgun (WGS) entry which is preliminary data.</text>
</comment>
<evidence type="ECO:0000259" key="1">
    <source>
        <dbReference type="Pfam" id="PF08241"/>
    </source>
</evidence>
<dbReference type="Pfam" id="PF08241">
    <property type="entry name" value="Methyltransf_11"/>
    <property type="match status" value="1"/>
</dbReference>
<dbReference type="SUPFAM" id="SSF53335">
    <property type="entry name" value="S-adenosyl-L-methionine-dependent methyltransferases"/>
    <property type="match status" value="1"/>
</dbReference>